<feature type="transmembrane region" description="Helical" evidence="5">
    <location>
        <begin position="150"/>
        <end position="169"/>
    </location>
</feature>
<keyword evidence="8" id="KW-1185">Reference proteome</keyword>
<feature type="transmembrane region" description="Helical" evidence="5">
    <location>
        <begin position="234"/>
        <end position="265"/>
    </location>
</feature>
<dbReference type="Proteomes" id="UP000624703">
    <property type="component" value="Unassembled WGS sequence"/>
</dbReference>
<dbReference type="PANTHER" id="PTHR39535">
    <property type="entry name" value="SPORULATION-DELAYING PROTEIN SDPB"/>
    <property type="match status" value="1"/>
</dbReference>
<evidence type="ECO:0000313" key="7">
    <source>
        <dbReference type="EMBL" id="MBK1790329.1"/>
    </source>
</evidence>
<reference evidence="7" key="1">
    <citation type="submission" date="2021-01" db="EMBL/GenBank/DDBJ databases">
        <title>Modified the classification status of verrucomicrobia.</title>
        <authorList>
            <person name="Feng X."/>
        </authorList>
    </citation>
    <scope>NUCLEOTIDE SEQUENCE</scope>
    <source>
        <strain evidence="7">_KCTC 22039</strain>
    </source>
</reference>
<evidence type="ECO:0000256" key="2">
    <source>
        <dbReference type="ARBA" id="ARBA00022692"/>
    </source>
</evidence>
<proteinExistence type="predicted"/>
<feature type="transmembrane region" description="Helical" evidence="5">
    <location>
        <begin position="96"/>
        <end position="114"/>
    </location>
</feature>
<sequence length="423" mass="46912">MSVLTQKARYSERQFTTFRILLGVYLIIHFLALVPYAAELFSDSGILSDLTLNPFSASWPNPLFCWRSPAAASSLIIIAALAAVKLSCGWHRKLSAVILIFIWSCLFTANPFIANPSLGYIGLLLALTLCIPAGEKITPSAKSSWYMPAMVPWVAWAMMAIGYSFSGWLKLSSPSWLSGDALAQVLENPLARPNTLRSLLLSLPAEILKLATWLTLAAEILFLPLCLSKKSRPWIWLTMTLMHIGIVFVIDFADLSCGMLLLHLFTFQTSWLPARKPVGDARHILFIDGECLFCQGSGKFLTKLDRQAVLHFAPLQGETASQLLNDEQRQLVDANNHASGAAILIENAQLNGDDTSARTWSGHLAVLRSLYLVGSLPSLVWLLHYLPASWLSAVYRAIARQRYRFGRNQACSLDRSASDRYLP</sequence>
<keyword evidence="3 5" id="KW-1133">Transmembrane helix</keyword>
<accession>A0A8J7MB77</accession>
<dbReference type="InterPro" id="IPR052964">
    <property type="entry name" value="Sporulation_signal_mat"/>
</dbReference>
<protein>
    <submittedName>
        <fullName evidence="7">DUF393 domain-containing protein</fullName>
    </submittedName>
</protein>
<comment type="caution">
    <text evidence="7">The sequence shown here is derived from an EMBL/GenBank/DDBJ whole genome shotgun (WGS) entry which is preliminary data.</text>
</comment>
<evidence type="ECO:0000256" key="5">
    <source>
        <dbReference type="SAM" id="Phobius"/>
    </source>
</evidence>
<feature type="transmembrane region" description="Helical" evidence="5">
    <location>
        <begin position="207"/>
        <end position="227"/>
    </location>
</feature>
<evidence type="ECO:0000256" key="4">
    <source>
        <dbReference type="ARBA" id="ARBA00023136"/>
    </source>
</evidence>
<organism evidence="7 8">
    <name type="scientific">Persicirhabdus sediminis</name>
    <dbReference type="NCBI Taxonomy" id="454144"/>
    <lineage>
        <taxon>Bacteria</taxon>
        <taxon>Pseudomonadati</taxon>
        <taxon>Verrucomicrobiota</taxon>
        <taxon>Verrucomicrobiia</taxon>
        <taxon>Verrucomicrobiales</taxon>
        <taxon>Verrucomicrobiaceae</taxon>
        <taxon>Persicirhabdus</taxon>
    </lineage>
</organism>
<feature type="domain" description="HTTM-like" evidence="6">
    <location>
        <begin position="7"/>
        <end position="271"/>
    </location>
</feature>
<feature type="transmembrane region" description="Helical" evidence="5">
    <location>
        <begin position="379"/>
        <end position="398"/>
    </location>
</feature>
<comment type="subcellular location">
    <subcellularLocation>
        <location evidence="1">Endomembrane system</location>
        <topology evidence="1">Multi-pass membrane protein</topology>
    </subcellularLocation>
</comment>
<dbReference type="PANTHER" id="PTHR39535:SF2">
    <property type="entry name" value="HTTM DOMAIN-CONTAINING PROTEIN"/>
    <property type="match status" value="1"/>
</dbReference>
<gene>
    <name evidence="7" type="ORF">JIN82_04055</name>
</gene>
<name>A0A8J7MB77_9BACT</name>
<dbReference type="GO" id="GO:0015035">
    <property type="term" value="F:protein-disulfide reductase activity"/>
    <property type="evidence" value="ECO:0007669"/>
    <property type="project" value="InterPro"/>
</dbReference>
<dbReference type="Pfam" id="PF04134">
    <property type="entry name" value="DCC1-like"/>
    <property type="match status" value="1"/>
</dbReference>
<feature type="transmembrane region" description="Helical" evidence="5">
    <location>
        <begin position="20"/>
        <end position="38"/>
    </location>
</feature>
<feature type="transmembrane region" description="Helical" evidence="5">
    <location>
        <begin position="66"/>
        <end position="84"/>
    </location>
</feature>
<dbReference type="EMBL" id="JAENIM010000021">
    <property type="protein sequence ID" value="MBK1790329.1"/>
    <property type="molecule type" value="Genomic_DNA"/>
</dbReference>
<evidence type="ECO:0000256" key="3">
    <source>
        <dbReference type="ARBA" id="ARBA00022989"/>
    </source>
</evidence>
<dbReference type="AlphaFoldDB" id="A0A8J7MB77"/>
<feature type="transmembrane region" description="Helical" evidence="5">
    <location>
        <begin position="120"/>
        <end position="138"/>
    </location>
</feature>
<evidence type="ECO:0000259" key="6">
    <source>
        <dbReference type="SMART" id="SM00752"/>
    </source>
</evidence>
<keyword evidence="2 5" id="KW-0812">Transmembrane</keyword>
<dbReference type="InterPro" id="IPR011020">
    <property type="entry name" value="HTTM-like"/>
</dbReference>
<evidence type="ECO:0000256" key="1">
    <source>
        <dbReference type="ARBA" id="ARBA00004127"/>
    </source>
</evidence>
<keyword evidence="4 5" id="KW-0472">Membrane</keyword>
<evidence type="ECO:0000313" key="8">
    <source>
        <dbReference type="Proteomes" id="UP000624703"/>
    </source>
</evidence>
<dbReference type="InterPro" id="IPR007263">
    <property type="entry name" value="DCC1-like"/>
</dbReference>
<dbReference type="SMART" id="SM00752">
    <property type="entry name" value="HTTM"/>
    <property type="match status" value="1"/>
</dbReference>
<dbReference type="GO" id="GO:0012505">
    <property type="term" value="C:endomembrane system"/>
    <property type="evidence" value="ECO:0007669"/>
    <property type="project" value="UniProtKB-SubCell"/>
</dbReference>
<dbReference type="RefSeq" id="WP_200310363.1">
    <property type="nucleotide sequence ID" value="NZ_JAENIM010000021.1"/>
</dbReference>